<feature type="compositionally biased region" description="Low complexity" evidence="1">
    <location>
        <begin position="350"/>
        <end position="369"/>
    </location>
</feature>
<accession>A0ABQ8UIU1</accession>
<dbReference type="Pfam" id="PF23579">
    <property type="entry name" value="ARM_TBCD"/>
    <property type="match status" value="1"/>
</dbReference>
<dbReference type="InterPro" id="IPR058033">
    <property type="entry name" value="ARM_TBCD_2nd"/>
</dbReference>
<dbReference type="PANTHER" id="PTHR12658">
    <property type="entry name" value="BETA-TUBULIN COFACTOR D"/>
    <property type="match status" value="1"/>
</dbReference>
<protein>
    <submittedName>
        <fullName evidence="3">Tubulin-specific chaperone D</fullName>
    </submittedName>
</protein>
<feature type="region of interest" description="Disordered" evidence="1">
    <location>
        <begin position="620"/>
        <end position="641"/>
    </location>
</feature>
<evidence type="ECO:0000259" key="2">
    <source>
        <dbReference type="Pfam" id="PF25767"/>
    </source>
</evidence>
<dbReference type="SUPFAM" id="SSF48371">
    <property type="entry name" value="ARM repeat"/>
    <property type="match status" value="1"/>
</dbReference>
<proteinExistence type="predicted"/>
<dbReference type="Gene3D" id="1.25.10.10">
    <property type="entry name" value="Leucine-rich Repeat Variant"/>
    <property type="match status" value="1"/>
</dbReference>
<dbReference type="PANTHER" id="PTHR12658:SF0">
    <property type="entry name" value="TUBULIN-SPECIFIC CHAPERONE D"/>
    <property type="match status" value="1"/>
</dbReference>
<feature type="region of interest" description="Disordered" evidence="1">
    <location>
        <begin position="1053"/>
        <end position="1093"/>
    </location>
</feature>
<organism evidence="3 4">
    <name type="scientific">Paratrimastix pyriformis</name>
    <dbReference type="NCBI Taxonomy" id="342808"/>
    <lineage>
        <taxon>Eukaryota</taxon>
        <taxon>Metamonada</taxon>
        <taxon>Preaxostyla</taxon>
        <taxon>Paratrimastigidae</taxon>
        <taxon>Paratrimastix</taxon>
    </lineage>
</organism>
<dbReference type="InterPro" id="IPR011989">
    <property type="entry name" value="ARM-like"/>
</dbReference>
<name>A0ABQ8UIU1_9EUKA</name>
<dbReference type="InterPro" id="IPR033162">
    <property type="entry name" value="TBCD"/>
</dbReference>
<keyword evidence="4" id="KW-1185">Reference proteome</keyword>
<dbReference type="Pfam" id="PF25767">
    <property type="entry name" value="ARM_TBCD_2nd"/>
    <property type="match status" value="2"/>
</dbReference>
<feature type="compositionally biased region" description="Pro residues" evidence="1">
    <location>
        <begin position="627"/>
        <end position="636"/>
    </location>
</feature>
<evidence type="ECO:0000313" key="3">
    <source>
        <dbReference type="EMBL" id="KAJ4458133.1"/>
    </source>
</evidence>
<sequence>MPETAKKEEKLLFKEAPRVLELINQLLVDPSGITAAPAASGVMHELPFPFSYFTTTFEDYHEEPQLLDRHLEQMVTPLVSFVADQVHALSTASDDDVLAALAPADLPTKGKLFVPFLQTLYSLLKIRGVKVVVRFFPNQAHHLGPLVQLLERLRSPRFALPWEGTFTLLAWLHLLLLAPFDVNAICLAHGPSGATPLGLVPRIVALVTPRLSDAGRTRDGAAMVLTRLLTRADASGQTLEPFLALAQQTLAGATGSQLFLLHGVLEVLAGLFQQAHRQTLLPIAGRVLSWVAAAAEGETANPLFAKSNLLRKFVCKVMARVGLALLPPRVAAWRYQRGCRSLLLQGAPAPASSAGGSPAPAPVEAAPAPEEADDQESDEVMEMLGQITNALLSGLRDKDTIVRWSAAKGLGRLTNRLSAALGDQIVQWIIGLLEPSENAGAWHGACLALAELARRSVVPTVGDVLSGCGGLGLWSDTHGLLLPARLPEVVPRVLAALQYETLEGLHPVGAHVRDASCYVLWAFARAYAPVVMGPYMDQLARALVLEALFDREINCRRAASAAFQEHVGRQGTFPHGIEVMTAIDYFLVGNRAHTYTQTAVTVAQECLDVLPRVHFHHENAATANDSPPQPPSPPSSRHPCRYPEYREAILDHLAGTRYRHWDLNVRQLAAQGLGRLAAMPEAQPYLRDVVLPRLLPECLNEMDVPPRHGALLACAEIALELSRSGFGWDQTTRYHGSICGEWTLCLGIRMQRVGADIKYGHGTAWWYHGICAKTRACTLEPDLRNMGRLGGIMAYAHRLSLGGMGMHIGAKHMPGCGPSGHAGVPDFSLSFVGPLPDPVLASLRNVLPELDKRRLYRGRGGENVRVAACRLVECLAQAHVTLRGPNMLKRHREMLYETLTNALEPVQMAAAATLEIFAREYYPPPPPGQTISAGMLDSLVRRQLRLRPLIRECTWLSPDAHRVLAAYFGCYPLWRTGASGFPPEAFRPRINSLGCDSRAHLTLTKHLDTDDRPAFRRGAALGLGALPAHLLAPRAPEVLASLCRASLLDSAPAQQPAAAAPPAPADGTQQDVQQQQQQPQQLPAQEPDAETRRNCVAALAMIARRMGTGQ</sequence>
<feature type="domain" description="Tubulin-folding cofactor D ARM repeats" evidence="2">
    <location>
        <begin position="478"/>
        <end position="577"/>
    </location>
</feature>
<comment type="caution">
    <text evidence="3">The sequence shown here is derived from an EMBL/GenBank/DDBJ whole genome shotgun (WGS) entry which is preliminary data.</text>
</comment>
<dbReference type="EMBL" id="JAPMOS010000034">
    <property type="protein sequence ID" value="KAJ4458133.1"/>
    <property type="molecule type" value="Genomic_DNA"/>
</dbReference>
<reference evidence="3" key="1">
    <citation type="journal article" date="2022" name="bioRxiv">
        <title>Genomics of Preaxostyla Flagellates Illuminates Evolutionary Transitions and the Path Towards Mitochondrial Loss.</title>
        <authorList>
            <person name="Novak L.V.F."/>
            <person name="Treitli S.C."/>
            <person name="Pyrih J."/>
            <person name="Halakuc P."/>
            <person name="Pipaliya S.V."/>
            <person name="Vacek V."/>
            <person name="Brzon O."/>
            <person name="Soukal P."/>
            <person name="Eme L."/>
            <person name="Dacks J.B."/>
            <person name="Karnkowska A."/>
            <person name="Elias M."/>
            <person name="Hampl V."/>
        </authorList>
    </citation>
    <scope>NUCLEOTIDE SEQUENCE</scope>
    <source>
        <strain evidence="3">RCP-MX</strain>
    </source>
</reference>
<feature type="region of interest" description="Disordered" evidence="1">
    <location>
        <begin position="350"/>
        <end position="377"/>
    </location>
</feature>
<evidence type="ECO:0000313" key="4">
    <source>
        <dbReference type="Proteomes" id="UP001141327"/>
    </source>
</evidence>
<evidence type="ECO:0000256" key="1">
    <source>
        <dbReference type="SAM" id="MobiDB-lite"/>
    </source>
</evidence>
<dbReference type="Proteomes" id="UP001141327">
    <property type="component" value="Unassembled WGS sequence"/>
</dbReference>
<dbReference type="InterPro" id="IPR016024">
    <property type="entry name" value="ARM-type_fold"/>
</dbReference>
<feature type="domain" description="Tubulin-folding cofactor D ARM repeats" evidence="2">
    <location>
        <begin position="309"/>
        <end position="458"/>
    </location>
</feature>
<gene>
    <name evidence="3" type="ORF">PAPYR_6254</name>
</gene>
<feature type="compositionally biased region" description="Low complexity" evidence="1">
    <location>
        <begin position="1069"/>
        <end position="1086"/>
    </location>
</feature>